<dbReference type="AlphaFoldDB" id="A0A1H7A2E9"/>
<proteinExistence type="predicted"/>
<gene>
    <name evidence="1" type="ORF">SAMN05192553_10543</name>
</gene>
<dbReference type="InterPro" id="IPR027417">
    <property type="entry name" value="P-loop_NTPase"/>
</dbReference>
<evidence type="ECO:0000313" key="2">
    <source>
        <dbReference type="Proteomes" id="UP000199403"/>
    </source>
</evidence>
<evidence type="ECO:0008006" key="3">
    <source>
        <dbReference type="Google" id="ProtNLM"/>
    </source>
</evidence>
<dbReference type="SUPFAM" id="SSF52540">
    <property type="entry name" value="P-loop containing nucleoside triphosphate hydrolases"/>
    <property type="match status" value="1"/>
</dbReference>
<protein>
    <recommendedName>
        <fullName evidence="3">Sulfotransferase family protein</fullName>
    </recommendedName>
</protein>
<organism evidence="1 2">
    <name type="scientific">Cyclobacterium xiamenense</name>
    <dbReference type="NCBI Taxonomy" id="1297121"/>
    <lineage>
        <taxon>Bacteria</taxon>
        <taxon>Pseudomonadati</taxon>
        <taxon>Bacteroidota</taxon>
        <taxon>Cytophagia</taxon>
        <taxon>Cytophagales</taxon>
        <taxon>Cyclobacteriaceae</taxon>
        <taxon>Cyclobacterium</taxon>
    </lineage>
</organism>
<dbReference type="EMBL" id="FNZH01000005">
    <property type="protein sequence ID" value="SEJ55235.1"/>
    <property type="molecule type" value="Genomic_DNA"/>
</dbReference>
<evidence type="ECO:0000313" key="1">
    <source>
        <dbReference type="EMBL" id="SEJ55235.1"/>
    </source>
</evidence>
<dbReference type="RefSeq" id="WP_092176253.1">
    <property type="nucleotide sequence ID" value="NZ_FNZH01000005.1"/>
</dbReference>
<keyword evidence="2" id="KW-1185">Reference proteome</keyword>
<name>A0A1H7A2E9_9BACT</name>
<dbReference type="Gene3D" id="3.40.50.300">
    <property type="entry name" value="P-loop containing nucleotide triphosphate hydrolases"/>
    <property type="match status" value="1"/>
</dbReference>
<dbReference type="Proteomes" id="UP000199403">
    <property type="component" value="Unassembled WGS sequence"/>
</dbReference>
<sequence>MELKVIGLGLGRTGTYSLKTALEQLQLGPCHHMERVAQNMPVQLPLWNELLNHPANFDAVYEGMQSAVDWPTAAFYKELYATYPNAQFILTHRSKESWAESFGSTIYKLLSGRENAPAPVQEWLNMVVKVIEKSGFPMGLDFEGLAERYEAHNKAVQALIPPEQLLVYQVKEGWEPLCGYLNVEAPDSAFPRTNNREEFWDLVNAATKPTS</sequence>
<reference evidence="2" key="1">
    <citation type="submission" date="2016-10" db="EMBL/GenBank/DDBJ databases">
        <authorList>
            <person name="Varghese N."/>
            <person name="Submissions S."/>
        </authorList>
    </citation>
    <scope>NUCLEOTIDE SEQUENCE [LARGE SCALE GENOMIC DNA]</scope>
    <source>
        <strain evidence="2">IBRC-M 10761</strain>
    </source>
</reference>
<dbReference type="Pfam" id="PF17784">
    <property type="entry name" value="Sulfotransfer_4"/>
    <property type="match status" value="1"/>
</dbReference>
<dbReference type="OrthoDB" id="285690at2"/>
<dbReference type="InterPro" id="IPR040632">
    <property type="entry name" value="Sulfotransfer_4"/>
</dbReference>
<dbReference type="PANTHER" id="PTHR36978">
    <property type="entry name" value="P-LOOP CONTAINING NUCLEOTIDE TRIPHOSPHATE HYDROLASE"/>
    <property type="match status" value="1"/>
</dbReference>
<accession>A0A1H7A2E9</accession>
<dbReference type="STRING" id="1416801.SAMN05192553_10543"/>
<dbReference type="PANTHER" id="PTHR36978:SF4">
    <property type="entry name" value="P-LOOP CONTAINING NUCLEOSIDE TRIPHOSPHATE HYDROLASE PROTEIN"/>
    <property type="match status" value="1"/>
</dbReference>